<evidence type="ECO:0000256" key="6">
    <source>
        <dbReference type="ARBA" id="ARBA00022807"/>
    </source>
</evidence>
<dbReference type="InterPro" id="IPR051346">
    <property type="entry name" value="OTU_Deubiquitinase"/>
</dbReference>
<keyword evidence="4" id="KW-0833">Ubl conjugation pathway</keyword>
<gene>
    <name evidence="8" type="ORF">PCG10_003541</name>
</gene>
<dbReference type="Proteomes" id="UP000701341">
    <property type="component" value="Unassembled WGS sequence"/>
</dbReference>
<evidence type="ECO:0000313" key="8">
    <source>
        <dbReference type="EMBL" id="KAF7515265.1"/>
    </source>
</evidence>
<sequence>MVFLDRLSHNRWSCLNKDWKRAFVIYGRSITALQRAERLVNLLHKPDALAKELGNPGHTNWDPLQFPETLLLEIENGILIRDVQESIAQIMRNPAPGRNAVMQLNMGEGKLSVIIPIVAADLANRSYLACVLVAKPQSRQMLQMLVAKLGGLLDRRIYHMPIARSLKLGGQEAEEIERMCNECMCHGGVLLVQPEHIISLKLMCLECFIAGKETVGRSLLRILDLFRKFCRDIVDESDENFNVKFELIYTMGDQRPIEHSPHRWMIIQELLDLAQRYAPLVQNQHPHSIEVSENQHGGFPRIRLLDDDGEQALLEHMSIKLGLMVRLNSSQLTIT</sequence>
<dbReference type="GO" id="GO:0004843">
    <property type="term" value="F:cysteine-type deubiquitinase activity"/>
    <property type="evidence" value="ECO:0007669"/>
    <property type="project" value="UniProtKB-EC"/>
</dbReference>
<evidence type="ECO:0000256" key="1">
    <source>
        <dbReference type="ARBA" id="ARBA00000707"/>
    </source>
</evidence>
<evidence type="ECO:0000256" key="5">
    <source>
        <dbReference type="ARBA" id="ARBA00022801"/>
    </source>
</evidence>
<evidence type="ECO:0000259" key="7">
    <source>
        <dbReference type="Pfam" id="PF12340"/>
    </source>
</evidence>
<name>A0A9P5KW64_PENCR</name>
<dbReference type="PANTHER" id="PTHR13367">
    <property type="entry name" value="UBIQUITIN THIOESTERASE"/>
    <property type="match status" value="1"/>
</dbReference>
<comment type="catalytic activity">
    <reaction evidence="1">
        <text>Thiol-dependent hydrolysis of ester, thioester, amide, peptide and isopeptide bonds formed by the C-terminal Gly of ubiquitin (a 76-residue protein attached to proteins as an intracellular targeting signal).</text>
        <dbReference type="EC" id="3.4.19.12"/>
    </reaction>
</comment>
<accession>A0A9P5KW64</accession>
<dbReference type="InterPro" id="IPR022099">
    <property type="entry name" value="DUF3638"/>
</dbReference>
<dbReference type="EMBL" id="JAAOZQ010000190">
    <property type="protein sequence ID" value="KAF7515265.1"/>
    <property type="molecule type" value="Genomic_DNA"/>
</dbReference>
<evidence type="ECO:0000256" key="2">
    <source>
        <dbReference type="ARBA" id="ARBA00012759"/>
    </source>
</evidence>
<keyword evidence="9" id="KW-1185">Reference proteome</keyword>
<dbReference type="PANTHER" id="PTHR13367:SF34">
    <property type="match status" value="1"/>
</dbReference>
<dbReference type="GO" id="GO:0006508">
    <property type="term" value="P:proteolysis"/>
    <property type="evidence" value="ECO:0007669"/>
    <property type="project" value="UniProtKB-KW"/>
</dbReference>
<keyword evidence="6" id="KW-0788">Thiol protease</keyword>
<reference evidence="8" key="1">
    <citation type="submission" date="2020-02" db="EMBL/GenBank/DDBJ databases">
        <authorList>
            <person name="Lichtner F.J."/>
        </authorList>
    </citation>
    <scope>NUCLEOTIDE SEQUENCE</scope>
    <source>
        <strain evidence="8">G10</strain>
    </source>
</reference>
<dbReference type="Pfam" id="PF12340">
    <property type="entry name" value="DUF3638"/>
    <property type="match status" value="1"/>
</dbReference>
<dbReference type="EC" id="3.4.19.12" evidence="2"/>
<evidence type="ECO:0000256" key="3">
    <source>
        <dbReference type="ARBA" id="ARBA00022670"/>
    </source>
</evidence>
<comment type="caution">
    <text evidence="8">The sequence shown here is derived from an EMBL/GenBank/DDBJ whole genome shotgun (WGS) entry which is preliminary data.</text>
</comment>
<keyword evidence="3" id="KW-0645">Protease</keyword>
<protein>
    <recommendedName>
        <fullName evidence="2">ubiquitinyl hydrolase 1</fullName>
        <ecNumber evidence="2">3.4.19.12</ecNumber>
    </recommendedName>
</protein>
<proteinExistence type="predicted"/>
<dbReference type="AlphaFoldDB" id="A0A9P5KW64"/>
<organism evidence="8 9">
    <name type="scientific">Penicillium crustosum</name>
    <name type="common">Blue mold fungus</name>
    <dbReference type="NCBI Taxonomy" id="36656"/>
    <lineage>
        <taxon>Eukaryota</taxon>
        <taxon>Fungi</taxon>
        <taxon>Dikarya</taxon>
        <taxon>Ascomycota</taxon>
        <taxon>Pezizomycotina</taxon>
        <taxon>Eurotiomycetes</taxon>
        <taxon>Eurotiomycetidae</taxon>
        <taxon>Eurotiales</taxon>
        <taxon>Aspergillaceae</taxon>
        <taxon>Penicillium</taxon>
    </lineage>
</organism>
<evidence type="ECO:0000256" key="4">
    <source>
        <dbReference type="ARBA" id="ARBA00022786"/>
    </source>
</evidence>
<evidence type="ECO:0000313" key="9">
    <source>
        <dbReference type="Proteomes" id="UP000701341"/>
    </source>
</evidence>
<feature type="domain" description="DUF3638" evidence="7">
    <location>
        <begin position="58"/>
        <end position="279"/>
    </location>
</feature>
<keyword evidence="5" id="KW-0378">Hydrolase</keyword>